<dbReference type="SUPFAM" id="SSF47384">
    <property type="entry name" value="Homodimeric domain of signal transducing histidine kinase"/>
    <property type="match status" value="1"/>
</dbReference>
<keyword evidence="6" id="KW-0902">Two-component regulatory system</keyword>
<dbReference type="EMBL" id="SRLC01000002">
    <property type="protein sequence ID" value="TGE21313.1"/>
    <property type="molecule type" value="Genomic_DNA"/>
</dbReference>
<dbReference type="InterPro" id="IPR036890">
    <property type="entry name" value="HATPase_C_sf"/>
</dbReference>
<evidence type="ECO:0000256" key="3">
    <source>
        <dbReference type="ARBA" id="ARBA00022553"/>
    </source>
</evidence>
<dbReference type="GO" id="GO:0000155">
    <property type="term" value="F:phosphorelay sensor kinase activity"/>
    <property type="evidence" value="ECO:0007669"/>
    <property type="project" value="InterPro"/>
</dbReference>
<comment type="caution">
    <text evidence="9">The sequence shown here is derived from an EMBL/GenBank/DDBJ whole genome shotgun (WGS) entry which is preliminary data.</text>
</comment>
<evidence type="ECO:0000259" key="8">
    <source>
        <dbReference type="PROSITE" id="PS50109"/>
    </source>
</evidence>
<dbReference type="Gene3D" id="3.30.565.10">
    <property type="entry name" value="Histidine kinase-like ATPase, C-terminal domain"/>
    <property type="match status" value="1"/>
</dbReference>
<dbReference type="PRINTS" id="PR00344">
    <property type="entry name" value="BCTRLSENSOR"/>
</dbReference>
<evidence type="ECO:0000256" key="7">
    <source>
        <dbReference type="SAM" id="Phobius"/>
    </source>
</evidence>
<dbReference type="InterPro" id="IPR050736">
    <property type="entry name" value="Sensor_HK_Regulatory"/>
</dbReference>
<keyword evidence="4" id="KW-0808">Transferase</keyword>
<dbReference type="PANTHER" id="PTHR43711:SF31">
    <property type="entry name" value="HISTIDINE KINASE"/>
    <property type="match status" value="1"/>
</dbReference>
<dbReference type="SMART" id="SM00388">
    <property type="entry name" value="HisKA"/>
    <property type="match status" value="1"/>
</dbReference>
<accession>A0A4Z0PWP4</accession>
<dbReference type="Pfam" id="PF00512">
    <property type="entry name" value="HisKA"/>
    <property type="match status" value="1"/>
</dbReference>
<dbReference type="InterPro" id="IPR005467">
    <property type="entry name" value="His_kinase_dom"/>
</dbReference>
<dbReference type="InterPro" id="IPR036097">
    <property type="entry name" value="HisK_dim/P_sf"/>
</dbReference>
<dbReference type="CDD" id="cd00075">
    <property type="entry name" value="HATPase"/>
    <property type="match status" value="1"/>
</dbReference>
<dbReference type="AlphaFoldDB" id="A0A4Z0PWP4"/>
<dbReference type="PROSITE" id="PS50109">
    <property type="entry name" value="HIS_KIN"/>
    <property type="match status" value="1"/>
</dbReference>
<keyword evidence="7" id="KW-0812">Transmembrane</keyword>
<keyword evidence="3" id="KW-0597">Phosphoprotein</keyword>
<dbReference type="CDD" id="cd00082">
    <property type="entry name" value="HisKA"/>
    <property type="match status" value="1"/>
</dbReference>
<dbReference type="EC" id="2.7.13.3" evidence="2"/>
<dbReference type="InterPro" id="IPR003661">
    <property type="entry name" value="HisK_dim/P_dom"/>
</dbReference>
<reference evidence="9 10" key="1">
    <citation type="submission" date="2019-04" db="EMBL/GenBank/DDBJ databases">
        <authorList>
            <person name="Feng G."/>
            <person name="Zhang J."/>
            <person name="Zhu H."/>
        </authorList>
    </citation>
    <scope>NUCLEOTIDE SEQUENCE [LARGE SCALE GENOMIC DNA]</scope>
    <source>
        <strain evidence="9 10">JCM 31653</strain>
    </source>
</reference>
<feature type="domain" description="Histidine kinase" evidence="8">
    <location>
        <begin position="270"/>
        <end position="485"/>
    </location>
</feature>
<dbReference type="PANTHER" id="PTHR43711">
    <property type="entry name" value="TWO-COMPONENT HISTIDINE KINASE"/>
    <property type="match status" value="1"/>
</dbReference>
<keyword evidence="5 9" id="KW-0418">Kinase</keyword>
<keyword evidence="7" id="KW-1133">Transmembrane helix</keyword>
<dbReference type="InterPro" id="IPR003594">
    <property type="entry name" value="HATPase_dom"/>
</dbReference>
<evidence type="ECO:0000313" key="9">
    <source>
        <dbReference type="EMBL" id="TGE21313.1"/>
    </source>
</evidence>
<proteinExistence type="predicted"/>
<evidence type="ECO:0000256" key="1">
    <source>
        <dbReference type="ARBA" id="ARBA00000085"/>
    </source>
</evidence>
<evidence type="ECO:0000256" key="5">
    <source>
        <dbReference type="ARBA" id="ARBA00022777"/>
    </source>
</evidence>
<keyword evidence="10" id="KW-1185">Reference proteome</keyword>
<evidence type="ECO:0000313" key="10">
    <source>
        <dbReference type="Proteomes" id="UP000297549"/>
    </source>
</evidence>
<sequence>MKRRIRSIFWLMTLCILGINGFQAYWLYTTYQLTNTQFERTVREALLAVLQQQQLRAARQLLRSTANPDHKPVRIILRQLDANGPGPTDQLEVMTRQQVTKTNGALEMVKVEKQVRLRPGVATGQAADTLARAITRQLLHDWAREQPTDLAQLGRAYRAELRLRAADAPFVLDTLTARPTPGGGRAAAPPSVRRPGYAVRTPAVLLNPVRDQYVQASFAAPTSWVLRRMGGLLGGSVLLLALTTGCFALMLSTILRQKKLSEVKNDFINNMTHELKTPLATVSAAVEALQHFGALNDPSKTAKYLAISRQELQRLSDLVEKVLHIAVEERQTLELHPELVHPAELVRELVARHELQAAKPVRFEVSLPATGAARFDRLHVSNVINNLIDNAIKYSREQVRIGIRSEQEGQGWRLTVTDDGIGIPQTYQEAIFDRFFRVPTGNLHPVKGFGLGLYYVRQVVERHGGHIRVRSTPNQGSEFSFWLPA</sequence>
<feature type="transmembrane region" description="Helical" evidence="7">
    <location>
        <begin position="232"/>
        <end position="255"/>
    </location>
</feature>
<dbReference type="Proteomes" id="UP000297549">
    <property type="component" value="Unassembled WGS sequence"/>
</dbReference>
<dbReference type="SMART" id="SM00387">
    <property type="entry name" value="HATPase_c"/>
    <property type="match status" value="1"/>
</dbReference>
<evidence type="ECO:0000256" key="4">
    <source>
        <dbReference type="ARBA" id="ARBA00022679"/>
    </source>
</evidence>
<comment type="catalytic activity">
    <reaction evidence="1">
        <text>ATP + protein L-histidine = ADP + protein N-phospho-L-histidine.</text>
        <dbReference type="EC" id="2.7.13.3"/>
    </reaction>
</comment>
<evidence type="ECO:0000256" key="2">
    <source>
        <dbReference type="ARBA" id="ARBA00012438"/>
    </source>
</evidence>
<gene>
    <name evidence="9" type="ORF">E5K00_13560</name>
</gene>
<protein>
    <recommendedName>
        <fullName evidence="2">histidine kinase</fullName>
        <ecNumber evidence="2">2.7.13.3</ecNumber>
    </recommendedName>
</protein>
<dbReference type="RefSeq" id="WP_135463863.1">
    <property type="nucleotide sequence ID" value="NZ_SRLC01000002.1"/>
</dbReference>
<name>A0A4Z0PWP4_9BACT</name>
<dbReference type="Pfam" id="PF02518">
    <property type="entry name" value="HATPase_c"/>
    <property type="match status" value="1"/>
</dbReference>
<dbReference type="FunFam" id="3.30.565.10:FF:000006">
    <property type="entry name" value="Sensor histidine kinase WalK"/>
    <property type="match status" value="1"/>
</dbReference>
<dbReference type="OrthoDB" id="1933776at2"/>
<keyword evidence="7" id="KW-0472">Membrane</keyword>
<organism evidence="9 10">
    <name type="scientific">Hymenobacter aquaticus</name>
    <dbReference type="NCBI Taxonomy" id="1867101"/>
    <lineage>
        <taxon>Bacteria</taxon>
        <taxon>Pseudomonadati</taxon>
        <taxon>Bacteroidota</taxon>
        <taxon>Cytophagia</taxon>
        <taxon>Cytophagales</taxon>
        <taxon>Hymenobacteraceae</taxon>
        <taxon>Hymenobacter</taxon>
    </lineage>
</organism>
<evidence type="ECO:0000256" key="6">
    <source>
        <dbReference type="ARBA" id="ARBA00023012"/>
    </source>
</evidence>
<dbReference type="InterPro" id="IPR004358">
    <property type="entry name" value="Sig_transdc_His_kin-like_C"/>
</dbReference>
<dbReference type="SUPFAM" id="SSF55874">
    <property type="entry name" value="ATPase domain of HSP90 chaperone/DNA topoisomerase II/histidine kinase"/>
    <property type="match status" value="1"/>
</dbReference>
<dbReference type="Gene3D" id="1.10.287.130">
    <property type="match status" value="1"/>
</dbReference>